<comment type="caution">
    <text evidence="1">The sequence shown here is derived from an EMBL/GenBank/DDBJ whole genome shotgun (WGS) entry which is preliminary data.</text>
</comment>
<sequence>MTSVRQLKKETKNAKFIADMVFRQVHDQKIVDFFVYFEKNQKKFDEKWAKFEQI</sequence>
<proteinExistence type="predicted"/>
<name>A0ABQ6P1M7_LACAM</name>
<gene>
    <name evidence="1" type="ORF">LABF125_09160</name>
</gene>
<accession>A0ABQ6P1M7</accession>
<protein>
    <submittedName>
        <fullName evidence="1">Uncharacterized protein</fullName>
    </submittedName>
</protein>
<evidence type="ECO:0000313" key="2">
    <source>
        <dbReference type="Proteomes" id="UP001332503"/>
    </source>
</evidence>
<evidence type="ECO:0000313" key="1">
    <source>
        <dbReference type="EMBL" id="GMM15783.1"/>
    </source>
</evidence>
<keyword evidence="2" id="KW-1185">Reference proteome</keyword>
<dbReference type="Proteomes" id="UP001332503">
    <property type="component" value="Unassembled WGS sequence"/>
</dbReference>
<dbReference type="EMBL" id="BTFR01000014">
    <property type="protein sequence ID" value="GMM15783.1"/>
    <property type="molecule type" value="Genomic_DNA"/>
</dbReference>
<organism evidence="1 2">
    <name type="scientific">Lactobacillus amylovorus subsp. animalium</name>
    <dbReference type="NCBI Taxonomy" id="3378536"/>
    <lineage>
        <taxon>Bacteria</taxon>
        <taxon>Bacillati</taxon>
        <taxon>Bacillota</taxon>
        <taxon>Bacilli</taxon>
        <taxon>Lactobacillales</taxon>
        <taxon>Lactobacillaceae</taxon>
        <taxon>Lactobacillus</taxon>
    </lineage>
</organism>
<reference evidence="1 2" key="1">
    <citation type="journal article" date="2024" name="Int. J. Syst. Evol. Microbiol.">
        <title>Proposal of Lactobacillus amylovorus subsp. animalis subsp. nov. and an emended description of Lactobacillus amylovorus.</title>
        <authorList>
            <person name="Yamane K."/>
            <person name="Tanizawa Y."/>
            <person name="Kobayashi H."/>
            <person name="Kamizono T."/>
            <person name="Kojima Y."/>
            <person name="Takagi H."/>
            <person name="Tohno M."/>
        </authorList>
    </citation>
    <scope>NUCLEOTIDE SEQUENCE [LARGE SCALE GENOMIC DNA]</scope>
    <source>
        <strain evidence="1 2">BF125</strain>
    </source>
</reference>